<accession>A0A368Z9W3</accession>
<evidence type="ECO:0000313" key="2">
    <source>
        <dbReference type="EMBL" id="RCW88809.1"/>
    </source>
</evidence>
<dbReference type="GO" id="GO:0015074">
    <property type="term" value="P:DNA integration"/>
    <property type="evidence" value="ECO:0007669"/>
    <property type="project" value="InterPro"/>
</dbReference>
<dbReference type="Pfam" id="PF00665">
    <property type="entry name" value="rve"/>
    <property type="match status" value="1"/>
</dbReference>
<proteinExistence type="predicted"/>
<dbReference type="InterPro" id="IPR036397">
    <property type="entry name" value="RNaseH_sf"/>
</dbReference>
<dbReference type="RefSeq" id="WP_114347557.1">
    <property type="nucleotide sequence ID" value="NZ_QPJL01000001.1"/>
</dbReference>
<evidence type="ECO:0000259" key="1">
    <source>
        <dbReference type="PROSITE" id="PS50994"/>
    </source>
</evidence>
<gene>
    <name evidence="2" type="ORF">DFP89_101245</name>
</gene>
<dbReference type="OrthoDB" id="9814072at2"/>
<name>A0A368Z9W3_9RHOB</name>
<dbReference type="InterPro" id="IPR012337">
    <property type="entry name" value="RNaseH-like_sf"/>
</dbReference>
<dbReference type="EMBL" id="QPJL01000001">
    <property type="protein sequence ID" value="RCW88809.1"/>
    <property type="molecule type" value="Genomic_DNA"/>
</dbReference>
<dbReference type="SUPFAM" id="SSF53098">
    <property type="entry name" value="Ribonuclease H-like"/>
    <property type="match status" value="1"/>
</dbReference>
<dbReference type="AlphaFoldDB" id="A0A368Z9W3"/>
<dbReference type="Gene3D" id="3.30.420.10">
    <property type="entry name" value="Ribonuclease H-like superfamily/Ribonuclease H"/>
    <property type="match status" value="1"/>
</dbReference>
<reference evidence="2 3" key="1">
    <citation type="submission" date="2018-07" db="EMBL/GenBank/DDBJ databases">
        <title>Genomic Encyclopedia of Type Strains, Phase III (KMG-III): the genomes of soil and plant-associated and newly described type strains.</title>
        <authorList>
            <person name="Whitman W."/>
        </authorList>
    </citation>
    <scope>NUCLEOTIDE SEQUENCE [LARGE SCALE GENOMIC DNA]</scope>
    <source>
        <strain evidence="2 3">CECT 8525</strain>
    </source>
</reference>
<protein>
    <submittedName>
        <fullName evidence="2">Putative transposase</fullName>
    </submittedName>
</protein>
<dbReference type="PROSITE" id="PS50994">
    <property type="entry name" value="INTEGRASE"/>
    <property type="match status" value="1"/>
</dbReference>
<dbReference type="GO" id="GO:0003676">
    <property type="term" value="F:nucleic acid binding"/>
    <property type="evidence" value="ECO:0007669"/>
    <property type="project" value="InterPro"/>
</dbReference>
<sequence>MNTISRTVPAWRLSRHDCVLIGGVPHEVGHATEGGYVLVRPGRDGLSVQISHHDLARRLSSDVEIRRDHYAPAAAANIDAACLSRLGGRQMDVIRRRNAYVQAFLDMEAAGKLCRTDTALCAAMGRITRAANEIVRGEAGYTGDRRCHVPPSPRTLRRWVRDFERGGGLPALIDGRNRSGRHGSHFPTEARAILAAVAAEYGDPLRPSKEEIHRRMVRAFARRNDELRAAGAPELPVPSRKATRLAISRLDPFEIDLKRIGQAAALRKHRAVSTGLAPTRLLERVEMDEWRVDLLTLVSEMGLDDLLDETGGGERAKSERLWLSVAIDATSRCIVAMKLDKSPTAATALRTLELVTLDKGPWADAVGALSPWDMHGTPELVVTDCGAAYKSAEFRAACHDLRIAVERAPAGTPWMRPYIERVFRSIGTDLMARLTGRTFGNVLERGDADRETAAALTADDLGRALIRWVVDVYHNRPHAGLGGRTPLQVWRALSADDQFGVIPPPDARLRRLVFGTRLSRLPQSSGVTVMGVRYQSSDLAAWRVRNPGRALDIRWSPENIGQIEVDFGTGWDAIPAIDSRFRGVSAAAWEILLGRIRASGLRSAAAAGVAVHEALEDIERVNDDACRAAGISSRRWTTETVARAEARLFIGFPLADHDADDSRPKDILAGGFVAGGRRAPVLRDDPGRAGAWRLRESEDE</sequence>
<dbReference type="InterPro" id="IPR001584">
    <property type="entry name" value="Integrase_cat-core"/>
</dbReference>
<evidence type="ECO:0000313" key="3">
    <source>
        <dbReference type="Proteomes" id="UP000253345"/>
    </source>
</evidence>
<dbReference type="Proteomes" id="UP000253345">
    <property type="component" value="Unassembled WGS sequence"/>
</dbReference>
<keyword evidence="3" id="KW-1185">Reference proteome</keyword>
<comment type="caution">
    <text evidence="2">The sequence shown here is derived from an EMBL/GenBank/DDBJ whole genome shotgun (WGS) entry which is preliminary data.</text>
</comment>
<feature type="domain" description="Integrase catalytic" evidence="1">
    <location>
        <begin position="274"/>
        <end position="494"/>
    </location>
</feature>
<organism evidence="2 3">
    <name type="scientific">Paracoccus lutimaris</name>
    <dbReference type="NCBI Taxonomy" id="1490030"/>
    <lineage>
        <taxon>Bacteria</taxon>
        <taxon>Pseudomonadati</taxon>
        <taxon>Pseudomonadota</taxon>
        <taxon>Alphaproteobacteria</taxon>
        <taxon>Rhodobacterales</taxon>
        <taxon>Paracoccaceae</taxon>
        <taxon>Paracoccus</taxon>
    </lineage>
</organism>